<name>A0ABR3AMY3_PHYBL</name>
<dbReference type="Proteomes" id="UP001448207">
    <property type="component" value="Unassembled WGS sequence"/>
</dbReference>
<proteinExistence type="predicted"/>
<dbReference type="EMBL" id="JBCLYO010000025">
    <property type="protein sequence ID" value="KAL0078436.1"/>
    <property type="molecule type" value="Genomic_DNA"/>
</dbReference>
<sequence length="268" mass="30905">MESLETHTLSVLMNNMMVDGLILYLPPKEFAHDLAPVIVEIQNKVNHAFVARAIRYCLNIFDDVKALPVLILISTDGFSRKGVSHRRNKFKYTLQIQLRNTLTAPIDPMIALACIFTLQEKSIVMLDEYDDPTIQDIYKTELNVFSFDKDTTNDLTRRTESFCDAMASQFVKILKYKKRLRQYAEDRIDFARQFKCWQLYTKSSSVTPIRATTPEKPSGDPTFVTNERAQSAGRFNWALCYEKGRAVGMFIRYSSHISLKQAFSRNTL</sequence>
<reference evidence="1 2" key="1">
    <citation type="submission" date="2024-04" db="EMBL/GenBank/DDBJ databases">
        <title>Symmetric and asymmetric DNA N6-adenine methylation regulates different biological responses in Mucorales.</title>
        <authorList>
            <consortium name="Lawrence Berkeley National Laboratory"/>
            <person name="Lax C."/>
            <person name="Mondo S.J."/>
            <person name="Osorio-Concepcion M."/>
            <person name="Muszewska A."/>
            <person name="Corrochano-Luque M."/>
            <person name="Gutierrez G."/>
            <person name="Riley R."/>
            <person name="Lipzen A."/>
            <person name="Guo J."/>
            <person name="Hundley H."/>
            <person name="Amirebrahimi M."/>
            <person name="Ng V."/>
            <person name="Lorenzo-Gutierrez D."/>
            <person name="Binder U."/>
            <person name="Yang J."/>
            <person name="Song Y."/>
            <person name="Canovas D."/>
            <person name="Navarro E."/>
            <person name="Freitag M."/>
            <person name="Gabaldon T."/>
            <person name="Grigoriev I.V."/>
            <person name="Corrochano L.M."/>
            <person name="Nicolas F.E."/>
            <person name="Garre V."/>
        </authorList>
    </citation>
    <scope>NUCLEOTIDE SEQUENCE [LARGE SCALE GENOMIC DNA]</scope>
    <source>
        <strain evidence="1 2">L51</strain>
    </source>
</reference>
<gene>
    <name evidence="1" type="ORF">J3Q64DRAFT_1872394</name>
</gene>
<accession>A0ABR3AMY3</accession>
<comment type="caution">
    <text evidence="1">The sequence shown here is derived from an EMBL/GenBank/DDBJ whole genome shotgun (WGS) entry which is preliminary data.</text>
</comment>
<keyword evidence="2" id="KW-1185">Reference proteome</keyword>
<evidence type="ECO:0000313" key="1">
    <source>
        <dbReference type="EMBL" id="KAL0078436.1"/>
    </source>
</evidence>
<protein>
    <submittedName>
        <fullName evidence="1">Uncharacterized protein</fullName>
    </submittedName>
</protein>
<evidence type="ECO:0000313" key="2">
    <source>
        <dbReference type="Proteomes" id="UP001448207"/>
    </source>
</evidence>
<organism evidence="1 2">
    <name type="scientific">Phycomyces blakesleeanus</name>
    <dbReference type="NCBI Taxonomy" id="4837"/>
    <lineage>
        <taxon>Eukaryota</taxon>
        <taxon>Fungi</taxon>
        <taxon>Fungi incertae sedis</taxon>
        <taxon>Mucoromycota</taxon>
        <taxon>Mucoromycotina</taxon>
        <taxon>Mucoromycetes</taxon>
        <taxon>Mucorales</taxon>
        <taxon>Phycomycetaceae</taxon>
        <taxon>Phycomyces</taxon>
    </lineage>
</organism>